<dbReference type="RefSeq" id="WP_007194616.1">
    <property type="nucleotide sequence ID" value="NZ_AFWV01000013.1"/>
</dbReference>
<feature type="transmembrane region" description="Helical" evidence="11">
    <location>
        <begin position="20"/>
        <end position="43"/>
    </location>
</feature>
<dbReference type="PROSITE" id="PS00409">
    <property type="entry name" value="PROKAR_NTER_METHYL"/>
    <property type="match status" value="1"/>
</dbReference>
<evidence type="ECO:0000256" key="4">
    <source>
        <dbReference type="ARBA" id="ARBA00022481"/>
    </source>
</evidence>
<dbReference type="eggNOG" id="COG4970">
    <property type="taxonomic scope" value="Bacteria"/>
</dbReference>
<feature type="domain" description="General secretion pathway GspH" evidence="12">
    <location>
        <begin position="59"/>
        <end position="162"/>
    </location>
</feature>
<keyword evidence="3" id="KW-1003">Cell membrane</keyword>
<dbReference type="SUPFAM" id="SSF54523">
    <property type="entry name" value="Pili subunits"/>
    <property type="match status" value="1"/>
</dbReference>
<keyword evidence="7 11" id="KW-1133">Transmembrane helix</keyword>
<evidence type="ECO:0000256" key="7">
    <source>
        <dbReference type="ARBA" id="ARBA00022989"/>
    </source>
</evidence>
<evidence type="ECO:0000256" key="1">
    <source>
        <dbReference type="ARBA" id="ARBA00004377"/>
    </source>
</evidence>
<evidence type="ECO:0000313" key="13">
    <source>
        <dbReference type="EMBL" id="EGV16915.1"/>
    </source>
</evidence>
<dbReference type="Pfam" id="PF07963">
    <property type="entry name" value="N_methyl"/>
    <property type="match status" value="1"/>
</dbReference>
<accession>F9UFP1</accession>
<sequence>MCKCHTAVYRPSAGDPPRQCAGFTLLELMIAVTILVILTGIGVPSFSNFVASQRTIAAAGGFQMALWRTRSEAIRLNRDVTLSPTDADIGWESGWVANDPSDDDHALIHGDALDGVTISGGPASIIYRASGRLRGSSIAGIEFASKTTSSADKRCIGVDLSGQPTLMRTGCP</sequence>
<evidence type="ECO:0000259" key="12">
    <source>
        <dbReference type="Pfam" id="PF12019"/>
    </source>
</evidence>
<name>F9UFP1_9GAMM</name>
<dbReference type="Pfam" id="PF12019">
    <property type="entry name" value="GspH"/>
    <property type="match status" value="1"/>
</dbReference>
<evidence type="ECO:0000256" key="3">
    <source>
        <dbReference type="ARBA" id="ARBA00022475"/>
    </source>
</evidence>
<comment type="similarity">
    <text evidence="9">Belongs to the GSP H family.</text>
</comment>
<evidence type="ECO:0000256" key="5">
    <source>
        <dbReference type="ARBA" id="ARBA00022519"/>
    </source>
</evidence>
<protein>
    <recommendedName>
        <fullName evidence="2">Type II secretion system protein H</fullName>
    </recommendedName>
    <alternativeName>
        <fullName evidence="10">General secretion pathway protein H</fullName>
    </alternativeName>
</protein>
<dbReference type="Gene3D" id="3.55.40.10">
    <property type="entry name" value="minor pseudopilin epsh domain"/>
    <property type="match status" value="1"/>
</dbReference>
<dbReference type="GO" id="GO:0005886">
    <property type="term" value="C:plasma membrane"/>
    <property type="evidence" value="ECO:0007669"/>
    <property type="project" value="UniProtKB-SubCell"/>
</dbReference>
<dbReference type="InterPro" id="IPR022346">
    <property type="entry name" value="T2SS_GspH"/>
</dbReference>
<evidence type="ECO:0000256" key="8">
    <source>
        <dbReference type="ARBA" id="ARBA00023136"/>
    </source>
</evidence>
<reference evidence="13 14" key="1">
    <citation type="submission" date="2011-06" db="EMBL/GenBank/DDBJ databases">
        <title>The draft genome of Thiocapsa marina 5811.</title>
        <authorList>
            <consortium name="US DOE Joint Genome Institute (JGI-PGF)"/>
            <person name="Lucas S."/>
            <person name="Han J."/>
            <person name="Cheng J.-F."/>
            <person name="Goodwin L."/>
            <person name="Pitluck S."/>
            <person name="Peters L."/>
            <person name="Land M.L."/>
            <person name="Hauser L."/>
            <person name="Vogl K."/>
            <person name="Liu Z."/>
            <person name="Imhoff J."/>
            <person name="Thiel V."/>
            <person name="Frigaard N.-U."/>
            <person name="Bryant D."/>
            <person name="Woyke T.J."/>
        </authorList>
    </citation>
    <scope>NUCLEOTIDE SEQUENCE [LARGE SCALE GENOMIC DNA]</scope>
    <source>
        <strain evidence="13 14">5811</strain>
    </source>
</reference>
<dbReference type="AlphaFoldDB" id="F9UFP1"/>
<keyword evidence="14" id="KW-1185">Reference proteome</keyword>
<keyword evidence="8 11" id="KW-0472">Membrane</keyword>
<dbReference type="EMBL" id="AFWV01000013">
    <property type="protein sequence ID" value="EGV16915.1"/>
    <property type="molecule type" value="Genomic_DNA"/>
</dbReference>
<keyword evidence="4" id="KW-0488">Methylation</keyword>
<keyword evidence="6 11" id="KW-0812">Transmembrane</keyword>
<evidence type="ECO:0000256" key="6">
    <source>
        <dbReference type="ARBA" id="ARBA00022692"/>
    </source>
</evidence>
<evidence type="ECO:0000256" key="9">
    <source>
        <dbReference type="ARBA" id="ARBA00025772"/>
    </source>
</evidence>
<dbReference type="Proteomes" id="UP000005459">
    <property type="component" value="Unassembled WGS sequence"/>
</dbReference>
<dbReference type="InterPro" id="IPR012902">
    <property type="entry name" value="N_methyl_site"/>
</dbReference>
<comment type="subcellular location">
    <subcellularLocation>
        <location evidence="1">Cell inner membrane</location>
        <topology evidence="1">Single-pass membrane protein</topology>
    </subcellularLocation>
</comment>
<dbReference type="STRING" id="768671.ThimaDRAFT_3744"/>
<keyword evidence="5" id="KW-0997">Cell inner membrane</keyword>
<evidence type="ECO:0000313" key="14">
    <source>
        <dbReference type="Proteomes" id="UP000005459"/>
    </source>
</evidence>
<organism evidence="13 14">
    <name type="scientific">Thiocapsa marina 5811</name>
    <dbReference type="NCBI Taxonomy" id="768671"/>
    <lineage>
        <taxon>Bacteria</taxon>
        <taxon>Pseudomonadati</taxon>
        <taxon>Pseudomonadota</taxon>
        <taxon>Gammaproteobacteria</taxon>
        <taxon>Chromatiales</taxon>
        <taxon>Chromatiaceae</taxon>
        <taxon>Thiocapsa</taxon>
    </lineage>
</organism>
<evidence type="ECO:0000256" key="11">
    <source>
        <dbReference type="SAM" id="Phobius"/>
    </source>
</evidence>
<proteinExistence type="inferred from homology"/>
<gene>
    <name evidence="13" type="ORF">ThimaDRAFT_3744</name>
</gene>
<dbReference type="GO" id="GO:0015628">
    <property type="term" value="P:protein secretion by the type II secretion system"/>
    <property type="evidence" value="ECO:0007669"/>
    <property type="project" value="InterPro"/>
</dbReference>
<dbReference type="GO" id="GO:0015627">
    <property type="term" value="C:type II protein secretion system complex"/>
    <property type="evidence" value="ECO:0007669"/>
    <property type="project" value="InterPro"/>
</dbReference>
<evidence type="ECO:0000256" key="2">
    <source>
        <dbReference type="ARBA" id="ARBA00021549"/>
    </source>
</evidence>
<evidence type="ECO:0000256" key="10">
    <source>
        <dbReference type="ARBA" id="ARBA00030775"/>
    </source>
</evidence>
<dbReference type="NCBIfam" id="TIGR02532">
    <property type="entry name" value="IV_pilin_GFxxxE"/>
    <property type="match status" value="1"/>
</dbReference>
<dbReference type="OrthoDB" id="2313614at2"/>
<dbReference type="InterPro" id="IPR045584">
    <property type="entry name" value="Pilin-like"/>
</dbReference>